<dbReference type="GO" id="GO:0006284">
    <property type="term" value="P:base-excision repair"/>
    <property type="evidence" value="ECO:0007669"/>
    <property type="project" value="InterPro"/>
</dbReference>
<dbReference type="EC" id="3.2.2.20" evidence="3"/>
<sequence length="173" mass="19469">MVYRLLFELLVLAGAQVGTDWTSVLKKRSLFREAFSEFEAETVSEFMDLKITTTSSSYGMDVGFIRGVVDNSKCILKIKKELGSFDKYIWDFVNHKPIMTKYKVHHKMPVKTSKSEAISKDMLRRGFRQVGSTMIHSFMQAAGLTNDHLTTCSRRNLCAALVPCAPSPSSTSI</sequence>
<evidence type="ECO:0000313" key="5">
    <source>
        <dbReference type="Proteomes" id="UP000215914"/>
    </source>
</evidence>
<keyword evidence="2" id="KW-0732">Signal</keyword>
<dbReference type="InterPro" id="IPR011257">
    <property type="entry name" value="DNA_glycosylase"/>
</dbReference>
<keyword evidence="3" id="KW-0326">Glycosidase</keyword>
<reference evidence="3" key="3">
    <citation type="submission" date="2020-06" db="EMBL/GenBank/DDBJ databases">
        <title>Helianthus annuus Genome sequencing and assembly Release 2.</title>
        <authorList>
            <person name="Gouzy J."/>
            <person name="Langlade N."/>
            <person name="Munos S."/>
        </authorList>
    </citation>
    <scope>NUCLEOTIDE SEQUENCE</scope>
    <source>
        <tissue evidence="3">Leaves</tissue>
    </source>
</reference>
<dbReference type="GO" id="GO:0046872">
    <property type="term" value="F:metal ion binding"/>
    <property type="evidence" value="ECO:0007669"/>
    <property type="project" value="UniProtKB-KW"/>
</dbReference>
<dbReference type="Pfam" id="PF03352">
    <property type="entry name" value="Adenine_glyco"/>
    <property type="match status" value="1"/>
</dbReference>
<reference evidence="3 5" key="1">
    <citation type="journal article" date="2017" name="Nature">
        <title>The sunflower genome provides insights into oil metabolism, flowering and Asterid evolution.</title>
        <authorList>
            <person name="Badouin H."/>
            <person name="Gouzy J."/>
            <person name="Grassa C.J."/>
            <person name="Murat F."/>
            <person name="Staton S.E."/>
            <person name="Cottret L."/>
            <person name="Lelandais-Briere C."/>
            <person name="Owens G.L."/>
            <person name="Carrere S."/>
            <person name="Mayjonade B."/>
            <person name="Legrand L."/>
            <person name="Gill N."/>
            <person name="Kane N.C."/>
            <person name="Bowers J.E."/>
            <person name="Hubner S."/>
            <person name="Bellec A."/>
            <person name="Berard A."/>
            <person name="Berges H."/>
            <person name="Blanchet N."/>
            <person name="Boniface M.C."/>
            <person name="Brunel D."/>
            <person name="Catrice O."/>
            <person name="Chaidir N."/>
            <person name="Claudel C."/>
            <person name="Donnadieu C."/>
            <person name="Faraut T."/>
            <person name="Fievet G."/>
            <person name="Helmstetter N."/>
            <person name="King M."/>
            <person name="Knapp S.J."/>
            <person name="Lai Z."/>
            <person name="Le Paslier M.C."/>
            <person name="Lippi Y."/>
            <person name="Lorenzon L."/>
            <person name="Mandel J.R."/>
            <person name="Marage G."/>
            <person name="Marchand G."/>
            <person name="Marquand E."/>
            <person name="Bret-Mestries E."/>
            <person name="Morien E."/>
            <person name="Nambeesan S."/>
            <person name="Nguyen T."/>
            <person name="Pegot-Espagnet P."/>
            <person name="Pouilly N."/>
            <person name="Raftis F."/>
            <person name="Sallet E."/>
            <person name="Schiex T."/>
            <person name="Thomas J."/>
            <person name="Vandecasteele C."/>
            <person name="Vares D."/>
            <person name="Vear F."/>
            <person name="Vautrin S."/>
            <person name="Crespi M."/>
            <person name="Mangin B."/>
            <person name="Burke J.M."/>
            <person name="Salse J."/>
            <person name="Munos S."/>
            <person name="Vincourt P."/>
            <person name="Rieseberg L.H."/>
            <person name="Langlade N.B."/>
        </authorList>
    </citation>
    <scope>NUCLEOTIDE SEQUENCE [LARGE SCALE GENOMIC DNA]</scope>
    <source>
        <strain evidence="5">cv. SF193</strain>
        <tissue evidence="3">Leaves</tissue>
    </source>
</reference>
<evidence type="ECO:0000313" key="4">
    <source>
        <dbReference type="EMBL" id="OTF92619.1"/>
    </source>
</evidence>
<reference evidence="4" key="2">
    <citation type="submission" date="2017-02" db="EMBL/GenBank/DDBJ databases">
        <title>Sunflower complete genome.</title>
        <authorList>
            <person name="Langlade N."/>
            <person name="Munos S."/>
        </authorList>
    </citation>
    <scope>NUCLEOTIDE SEQUENCE [LARGE SCALE GENOMIC DNA]</scope>
    <source>
        <tissue evidence="4">Leaves</tissue>
    </source>
</reference>
<keyword evidence="3" id="KW-0378">Hydrolase</keyword>
<dbReference type="Gramene" id="mRNA:HanXRQr2_Chr06g0272041">
    <property type="protein sequence ID" value="mRNA:HanXRQr2_Chr06g0272041"/>
    <property type="gene ID" value="HanXRQr2_Chr06g0272041"/>
</dbReference>
<keyword evidence="1" id="KW-0479">Metal-binding</keyword>
<feature type="chain" id="PRO_5041059924" evidence="2">
    <location>
        <begin position="16"/>
        <end position="173"/>
    </location>
</feature>
<dbReference type="EMBL" id="CM007905">
    <property type="protein sequence ID" value="OTF92619.1"/>
    <property type="molecule type" value="Genomic_DNA"/>
</dbReference>
<keyword evidence="1" id="KW-0862">Zinc</keyword>
<organism evidence="4 5">
    <name type="scientific">Helianthus annuus</name>
    <name type="common">Common sunflower</name>
    <dbReference type="NCBI Taxonomy" id="4232"/>
    <lineage>
        <taxon>Eukaryota</taxon>
        <taxon>Viridiplantae</taxon>
        <taxon>Streptophyta</taxon>
        <taxon>Embryophyta</taxon>
        <taxon>Tracheophyta</taxon>
        <taxon>Spermatophyta</taxon>
        <taxon>Magnoliopsida</taxon>
        <taxon>eudicotyledons</taxon>
        <taxon>Gunneridae</taxon>
        <taxon>Pentapetalae</taxon>
        <taxon>asterids</taxon>
        <taxon>campanulids</taxon>
        <taxon>Asterales</taxon>
        <taxon>Asteraceae</taxon>
        <taxon>Asteroideae</taxon>
        <taxon>Heliantheae alliance</taxon>
        <taxon>Heliantheae</taxon>
        <taxon>Helianthus</taxon>
    </lineage>
</organism>
<dbReference type="EMBL" id="MNCJ02000321">
    <property type="protein sequence ID" value="KAF5803503.1"/>
    <property type="molecule type" value="Genomic_DNA"/>
</dbReference>
<dbReference type="SUPFAM" id="SSF48150">
    <property type="entry name" value="DNA-glycosylase"/>
    <property type="match status" value="1"/>
</dbReference>
<gene>
    <name evidence="4" type="ORF">HannXRQ_Chr16g0523871</name>
    <name evidence="3" type="ORF">HanXRQr2_Chr06g0272041</name>
</gene>
<name>A0A251S246_HELAN</name>
<keyword evidence="5" id="KW-1185">Reference proteome</keyword>
<dbReference type="PANTHER" id="PTHR31116:SF4">
    <property type="entry name" value="DNA GLYCOSYLASE SUPERFAMILY PROTEIN"/>
    <property type="match status" value="1"/>
</dbReference>
<feature type="binding site" evidence="1">
    <location>
        <position position="148"/>
    </location>
    <ligand>
        <name>Zn(2+)</name>
        <dbReference type="ChEBI" id="CHEBI:29105"/>
    </ligand>
</feature>
<accession>A0A251S246</accession>
<dbReference type="Proteomes" id="UP000215914">
    <property type="component" value="Chromosome 16"/>
</dbReference>
<protein>
    <submittedName>
        <fullName evidence="3">DNA-3-methyladenine glycosylase I</fullName>
        <ecNumber evidence="3">3.2.2.20</ecNumber>
    </submittedName>
    <submittedName>
        <fullName evidence="4">Putative methyladenine glycosylase</fullName>
    </submittedName>
</protein>
<feature type="signal peptide" evidence="2">
    <location>
        <begin position="1"/>
        <end position="15"/>
    </location>
</feature>
<dbReference type="Gene3D" id="1.10.340.30">
    <property type="entry name" value="Hypothetical protein, domain 2"/>
    <property type="match status" value="1"/>
</dbReference>
<dbReference type="PANTHER" id="PTHR31116">
    <property type="entry name" value="OS04G0501200 PROTEIN"/>
    <property type="match status" value="1"/>
</dbReference>
<dbReference type="InParanoid" id="A0A251S246"/>
<dbReference type="OMA" id="HMQATGM"/>
<dbReference type="AlphaFoldDB" id="A0A251S246"/>
<proteinExistence type="predicted"/>
<evidence type="ECO:0000313" key="3">
    <source>
        <dbReference type="EMBL" id="KAF5803503.1"/>
    </source>
</evidence>
<dbReference type="InterPro" id="IPR005019">
    <property type="entry name" value="Adenine_glyco"/>
</dbReference>
<evidence type="ECO:0000256" key="1">
    <source>
        <dbReference type="PIRSR" id="PIRSR605019-1"/>
    </source>
</evidence>
<dbReference type="GO" id="GO:0008725">
    <property type="term" value="F:DNA-3-methyladenine glycosylase activity"/>
    <property type="evidence" value="ECO:0007669"/>
    <property type="project" value="UniProtKB-EC"/>
</dbReference>
<evidence type="ECO:0000256" key="2">
    <source>
        <dbReference type="SAM" id="SignalP"/>
    </source>
</evidence>
<feature type="binding site" evidence="1">
    <location>
        <position position="152"/>
    </location>
    <ligand>
        <name>Zn(2+)</name>
        <dbReference type="ChEBI" id="CHEBI:29105"/>
    </ligand>
</feature>